<accession>A0A2R5LNH5</accession>
<keyword evidence="6" id="KW-0648">Protein biosynthesis</keyword>
<dbReference type="Gene3D" id="3.30.30.170">
    <property type="match status" value="1"/>
</dbReference>
<dbReference type="FunFam" id="3.30.30.170:FF:000002">
    <property type="entry name" value="Eukaryotic translation initiation factor 5"/>
    <property type="match status" value="1"/>
</dbReference>
<feature type="compositionally biased region" description="Acidic residues" evidence="8">
    <location>
        <begin position="447"/>
        <end position="457"/>
    </location>
</feature>
<dbReference type="PANTHER" id="PTHR23001:SF7">
    <property type="entry name" value="EUKARYOTIC TRANSLATION INITIATION FACTOR 5"/>
    <property type="match status" value="1"/>
</dbReference>
<sequence>MGSVNVNRNLTDQFYRYKMPKIIAKVEGKGNGIKTVLVNMGEVAKALNRPATYPTKYFGCELGAQTQLDAKNDRYIVNGAHEAAKLQDILDGFIRRYVLCSSCSNPETVLSVLARKGIITTKCRACGYSGTLDTNHKLNTYILKNPPPNEEDKSSAAPGSSKKGKRKSRDEKKGSKAHNGTTDDAASSPPKDCDAHDGHGDHENDADDDDYDWGEDTSADAKARRMEALTTGAKGLMLDDDLDKSEQERMNIFYNFVKARLDKNLDTKEVFGEAERLEVREKAPLVLCELLFDEGMATQVVQHRALLLRFTHDSARSQRYLLGGFEQVVREHSGVLLPRVPHVLKALYDHDILEEEVILEWAKKCSKKYVSKEMAQEIHDKAKPFIKWLQEAEEEESSGEDDADSQDENVEVVYSDRHISTSIQEVKEEPSTPKVLAAPTAKASARDDEDDIDIDAI</sequence>
<organism evidence="10">
    <name type="scientific">Ornithodoros turicata</name>
    <dbReference type="NCBI Taxonomy" id="34597"/>
    <lineage>
        <taxon>Eukaryota</taxon>
        <taxon>Metazoa</taxon>
        <taxon>Ecdysozoa</taxon>
        <taxon>Arthropoda</taxon>
        <taxon>Chelicerata</taxon>
        <taxon>Arachnida</taxon>
        <taxon>Acari</taxon>
        <taxon>Parasitiformes</taxon>
        <taxon>Ixodida</taxon>
        <taxon>Ixodoidea</taxon>
        <taxon>Argasidae</taxon>
        <taxon>Ornithodorinae</taxon>
        <taxon>Ornithodoros</taxon>
    </lineage>
</organism>
<keyword evidence="7" id="KW-0342">GTP-binding</keyword>
<feature type="compositionally biased region" description="Basic and acidic residues" evidence="8">
    <location>
        <begin position="191"/>
        <end position="203"/>
    </location>
</feature>
<dbReference type="GeneID" id="135397358"/>
<evidence type="ECO:0000313" key="10">
    <source>
        <dbReference type="EMBL" id="MBY11072.1"/>
    </source>
</evidence>
<dbReference type="GO" id="GO:0003743">
    <property type="term" value="F:translation initiation factor activity"/>
    <property type="evidence" value="ECO:0007669"/>
    <property type="project" value="UniProtKB-KW"/>
</dbReference>
<dbReference type="RefSeq" id="XP_064484976.1">
    <property type="nucleotide sequence ID" value="XM_064628906.1"/>
</dbReference>
<dbReference type="InterPro" id="IPR016190">
    <property type="entry name" value="Transl_init_fac_IF2/IF5_Zn-bd"/>
</dbReference>
<dbReference type="PANTHER" id="PTHR23001">
    <property type="entry name" value="EUKARYOTIC TRANSLATION INITIATION FACTOR"/>
    <property type="match status" value="1"/>
</dbReference>
<keyword evidence="5" id="KW-0547">Nucleotide-binding</keyword>
<dbReference type="GO" id="GO:0001732">
    <property type="term" value="P:formation of cytoplasmic translation initiation complex"/>
    <property type="evidence" value="ECO:0007669"/>
    <property type="project" value="TreeGrafter"/>
</dbReference>
<evidence type="ECO:0000256" key="4">
    <source>
        <dbReference type="ARBA" id="ARBA00022553"/>
    </source>
</evidence>
<dbReference type="PROSITE" id="PS51363">
    <property type="entry name" value="W2"/>
    <property type="match status" value="1"/>
</dbReference>
<dbReference type="SMART" id="SM00653">
    <property type="entry name" value="eIF2B_5"/>
    <property type="match status" value="1"/>
</dbReference>
<dbReference type="FunFam" id="2.20.25.350:FF:000001">
    <property type="entry name" value="Eukaryotic translation initiation factor 5"/>
    <property type="match status" value="1"/>
</dbReference>
<keyword evidence="4" id="KW-0597">Phosphoprotein</keyword>
<name>A0A2R5LNH5_9ACAR</name>
<dbReference type="SUPFAM" id="SSF48371">
    <property type="entry name" value="ARM repeat"/>
    <property type="match status" value="1"/>
</dbReference>
<evidence type="ECO:0000256" key="8">
    <source>
        <dbReference type="SAM" id="MobiDB-lite"/>
    </source>
</evidence>
<feature type="region of interest" description="Disordered" evidence="8">
    <location>
        <begin position="391"/>
        <end position="457"/>
    </location>
</feature>
<dbReference type="FunFam" id="1.25.40.180:FF:000018">
    <property type="entry name" value="eukaryotic translation initiation factor 5"/>
    <property type="match status" value="1"/>
</dbReference>
<dbReference type="InterPro" id="IPR045196">
    <property type="entry name" value="IF2/IF5"/>
</dbReference>
<evidence type="ECO:0000256" key="5">
    <source>
        <dbReference type="ARBA" id="ARBA00022741"/>
    </source>
</evidence>
<evidence type="ECO:0000256" key="3">
    <source>
        <dbReference type="ARBA" id="ARBA00022540"/>
    </source>
</evidence>
<dbReference type="GO" id="GO:0005829">
    <property type="term" value="C:cytosol"/>
    <property type="evidence" value="ECO:0007669"/>
    <property type="project" value="TreeGrafter"/>
</dbReference>
<dbReference type="SUPFAM" id="SSF100966">
    <property type="entry name" value="Translation initiation factor 2 beta, aIF2beta, N-terminal domain"/>
    <property type="match status" value="1"/>
</dbReference>
<dbReference type="Pfam" id="PF02020">
    <property type="entry name" value="W2"/>
    <property type="match status" value="1"/>
</dbReference>
<reference evidence="10" key="1">
    <citation type="submission" date="2018-03" db="EMBL/GenBank/DDBJ databases">
        <title>The relapsing fever spirochete Borrelia turicatae persists in the highly oxidative environment of its soft-bodied tick vector.</title>
        <authorList>
            <person name="Bourret T.J."/>
            <person name="Boyle W.K."/>
            <person name="Valenzuela J.G."/>
            <person name="Oliveira F."/>
            <person name="Lopez J.E."/>
        </authorList>
    </citation>
    <scope>NUCLEOTIDE SEQUENCE</scope>
    <source>
        <strain evidence="10">Kansas strain/isolate</strain>
        <tissue evidence="10">Salivary glands</tissue>
    </source>
</reference>
<evidence type="ECO:0000256" key="1">
    <source>
        <dbReference type="ARBA" id="ARBA00010397"/>
    </source>
</evidence>
<evidence type="ECO:0000259" key="9">
    <source>
        <dbReference type="PROSITE" id="PS51363"/>
    </source>
</evidence>
<dbReference type="SMART" id="SM00515">
    <property type="entry name" value="eIF5C"/>
    <property type="match status" value="1"/>
</dbReference>
<dbReference type="CDD" id="cd11561">
    <property type="entry name" value="W2_eIF5"/>
    <property type="match status" value="1"/>
</dbReference>
<dbReference type="KEGG" id="oti:135397358"/>
<feature type="compositionally biased region" description="Acidic residues" evidence="8">
    <location>
        <begin position="391"/>
        <end position="410"/>
    </location>
</feature>
<feature type="region of interest" description="Disordered" evidence="8">
    <location>
        <begin position="139"/>
        <end position="216"/>
    </location>
</feature>
<comment type="similarity">
    <text evidence="1">Belongs to the eIF-2-beta/eIF-5 family.</text>
</comment>
<dbReference type="InterPro" id="IPR003307">
    <property type="entry name" value="W2_domain"/>
</dbReference>
<dbReference type="AlphaFoldDB" id="A0A2R5LNH5"/>
<dbReference type="CTD" id="1983"/>
<feature type="compositionally biased region" description="Basic and acidic residues" evidence="8">
    <location>
        <begin position="414"/>
        <end position="431"/>
    </location>
</feature>
<feature type="domain" description="W2" evidence="9">
    <location>
        <begin position="243"/>
        <end position="399"/>
    </location>
</feature>
<evidence type="ECO:0000256" key="2">
    <source>
        <dbReference type="ARBA" id="ARBA00018059"/>
    </source>
</evidence>
<dbReference type="Gene3D" id="2.20.25.350">
    <property type="match status" value="1"/>
</dbReference>
<dbReference type="Pfam" id="PF01873">
    <property type="entry name" value="eIF-5_eIF-2B"/>
    <property type="match status" value="1"/>
</dbReference>
<dbReference type="InterPro" id="IPR016024">
    <property type="entry name" value="ARM-type_fold"/>
</dbReference>
<evidence type="ECO:0000256" key="6">
    <source>
        <dbReference type="ARBA" id="ARBA00022917"/>
    </source>
</evidence>
<keyword evidence="3 10" id="KW-0396">Initiation factor</keyword>
<evidence type="ECO:0000256" key="7">
    <source>
        <dbReference type="ARBA" id="ARBA00023134"/>
    </source>
</evidence>
<dbReference type="Gene3D" id="1.25.40.180">
    <property type="match status" value="1"/>
</dbReference>
<dbReference type="EMBL" id="GGLE01006946">
    <property type="protein sequence ID" value="MBY11072.1"/>
    <property type="molecule type" value="Transcribed_RNA"/>
</dbReference>
<proteinExistence type="inferred from homology"/>
<dbReference type="InterPro" id="IPR002735">
    <property type="entry name" value="Transl_init_fac_IF2/IF5_dom"/>
</dbReference>
<dbReference type="GO" id="GO:0071074">
    <property type="term" value="F:eukaryotic initiation factor eIF2 binding"/>
    <property type="evidence" value="ECO:0007669"/>
    <property type="project" value="TreeGrafter"/>
</dbReference>
<dbReference type="SUPFAM" id="SSF75689">
    <property type="entry name" value="Zinc-binding domain of translation initiation factor 2 beta"/>
    <property type="match status" value="1"/>
</dbReference>
<dbReference type="GO" id="GO:0005092">
    <property type="term" value="F:GDP-dissociation inhibitor activity"/>
    <property type="evidence" value="ECO:0007669"/>
    <property type="project" value="TreeGrafter"/>
</dbReference>
<dbReference type="InterPro" id="IPR016189">
    <property type="entry name" value="Transl_init_fac_IF2/IF5_N"/>
</dbReference>
<protein>
    <recommendedName>
        <fullName evidence="2">Eukaryotic translation initiation factor 5</fullName>
    </recommendedName>
</protein>
<feature type="compositionally biased region" description="Acidic residues" evidence="8">
    <location>
        <begin position="204"/>
        <end position="216"/>
    </location>
</feature>
<dbReference type="RefSeq" id="XP_064484975.1">
    <property type="nucleotide sequence ID" value="XM_064628905.1"/>
</dbReference>
<dbReference type="GO" id="GO:0005525">
    <property type="term" value="F:GTP binding"/>
    <property type="evidence" value="ECO:0007669"/>
    <property type="project" value="UniProtKB-KW"/>
</dbReference>